<gene>
    <name evidence="1" type="ORF">EDS130_LOCUS28700</name>
</gene>
<dbReference type="OrthoDB" id="9998429at2759"/>
<name>A0A815B2B1_ADIRI</name>
<proteinExistence type="predicted"/>
<dbReference type="Proteomes" id="UP000663852">
    <property type="component" value="Unassembled WGS sequence"/>
</dbReference>
<sequence length="135" mass="15902">MFSSNKSYPGLLRACLLIDGLRLSTLESFYEKNYLTQLMTDLVIDQSKFNIVPLKSSLIENITLPIRELIHDLFVKEWKTSMDYSSYFSICAPLHCEYSYIQRTNTLNIISILFWRLWWIGRYISILCPNCDKNV</sequence>
<dbReference type="AlphaFoldDB" id="A0A815B2B1"/>
<evidence type="ECO:0000313" key="2">
    <source>
        <dbReference type="Proteomes" id="UP000663852"/>
    </source>
</evidence>
<dbReference type="EMBL" id="CAJNOJ010000188">
    <property type="protein sequence ID" value="CAF1264684.1"/>
    <property type="molecule type" value="Genomic_DNA"/>
</dbReference>
<protein>
    <submittedName>
        <fullName evidence="1">Uncharacterized protein</fullName>
    </submittedName>
</protein>
<comment type="caution">
    <text evidence="1">The sequence shown here is derived from an EMBL/GenBank/DDBJ whole genome shotgun (WGS) entry which is preliminary data.</text>
</comment>
<evidence type="ECO:0000313" key="1">
    <source>
        <dbReference type="EMBL" id="CAF1264684.1"/>
    </source>
</evidence>
<reference evidence="1" key="1">
    <citation type="submission" date="2021-02" db="EMBL/GenBank/DDBJ databases">
        <authorList>
            <person name="Nowell W R."/>
        </authorList>
    </citation>
    <scope>NUCLEOTIDE SEQUENCE</scope>
</reference>
<organism evidence="1 2">
    <name type="scientific">Adineta ricciae</name>
    <name type="common">Rotifer</name>
    <dbReference type="NCBI Taxonomy" id="249248"/>
    <lineage>
        <taxon>Eukaryota</taxon>
        <taxon>Metazoa</taxon>
        <taxon>Spiralia</taxon>
        <taxon>Gnathifera</taxon>
        <taxon>Rotifera</taxon>
        <taxon>Eurotatoria</taxon>
        <taxon>Bdelloidea</taxon>
        <taxon>Adinetida</taxon>
        <taxon>Adinetidae</taxon>
        <taxon>Adineta</taxon>
    </lineage>
</organism>
<accession>A0A815B2B1</accession>